<dbReference type="PROSITE" id="PS00678">
    <property type="entry name" value="WD_REPEATS_1"/>
    <property type="match status" value="1"/>
</dbReference>
<dbReference type="PROSITE" id="PS00109">
    <property type="entry name" value="PROTEIN_KINASE_TYR"/>
    <property type="match status" value="1"/>
</dbReference>
<organism evidence="9 10">
    <name type="scientific">Mortierella alpina</name>
    <name type="common">Oleaginous fungus</name>
    <name type="synonym">Mortierella renispora</name>
    <dbReference type="NCBI Taxonomy" id="64518"/>
    <lineage>
        <taxon>Eukaryota</taxon>
        <taxon>Fungi</taxon>
        <taxon>Fungi incertae sedis</taxon>
        <taxon>Mucoromycota</taxon>
        <taxon>Mortierellomycotina</taxon>
        <taxon>Mortierellomycetes</taxon>
        <taxon>Mortierellales</taxon>
        <taxon>Mortierellaceae</taxon>
        <taxon>Mortierella</taxon>
    </lineage>
</organism>
<evidence type="ECO:0000256" key="6">
    <source>
        <dbReference type="PROSITE-ProRule" id="PRU00221"/>
    </source>
</evidence>
<dbReference type="Proteomes" id="UP000738359">
    <property type="component" value="Unassembled WGS sequence"/>
</dbReference>
<dbReference type="PROSITE" id="PS50011">
    <property type="entry name" value="PROTEIN_KINASE_DOM"/>
    <property type="match status" value="1"/>
</dbReference>
<evidence type="ECO:0000313" key="9">
    <source>
        <dbReference type="EMBL" id="KAF9944953.1"/>
    </source>
</evidence>
<evidence type="ECO:0000313" key="10">
    <source>
        <dbReference type="Proteomes" id="UP000738359"/>
    </source>
</evidence>
<keyword evidence="5" id="KW-0067">ATP-binding</keyword>
<dbReference type="GO" id="GO:0004674">
    <property type="term" value="F:protein serine/threonine kinase activity"/>
    <property type="evidence" value="ECO:0007669"/>
    <property type="project" value="UniProtKB-KW"/>
</dbReference>
<dbReference type="InterPro" id="IPR008266">
    <property type="entry name" value="Tyr_kinase_AS"/>
</dbReference>
<feature type="compositionally biased region" description="Polar residues" evidence="7">
    <location>
        <begin position="315"/>
        <end position="348"/>
    </location>
</feature>
<evidence type="ECO:0000256" key="1">
    <source>
        <dbReference type="ARBA" id="ARBA00022527"/>
    </source>
</evidence>
<accession>A0A9P6IRN7</accession>
<dbReference type="GO" id="GO:0005524">
    <property type="term" value="F:ATP binding"/>
    <property type="evidence" value="ECO:0007669"/>
    <property type="project" value="UniProtKB-KW"/>
</dbReference>
<reference evidence="9" key="1">
    <citation type="journal article" date="2020" name="Fungal Divers.">
        <title>Resolving the Mortierellaceae phylogeny through synthesis of multi-gene phylogenetics and phylogenomics.</title>
        <authorList>
            <person name="Vandepol N."/>
            <person name="Liber J."/>
            <person name="Desiro A."/>
            <person name="Na H."/>
            <person name="Kennedy M."/>
            <person name="Barry K."/>
            <person name="Grigoriev I.V."/>
            <person name="Miller A.N."/>
            <person name="O'Donnell K."/>
            <person name="Stajich J.E."/>
            <person name="Bonito G."/>
        </authorList>
    </citation>
    <scope>NUCLEOTIDE SEQUENCE</scope>
    <source>
        <strain evidence="9">CK1249</strain>
    </source>
</reference>
<evidence type="ECO:0000256" key="7">
    <source>
        <dbReference type="SAM" id="MobiDB-lite"/>
    </source>
</evidence>
<dbReference type="InterPro" id="IPR019775">
    <property type="entry name" value="WD40_repeat_CS"/>
</dbReference>
<dbReference type="PROSITE" id="PS50294">
    <property type="entry name" value="WD_REPEATS_REGION"/>
    <property type="match status" value="2"/>
</dbReference>
<dbReference type="SUPFAM" id="SSF50978">
    <property type="entry name" value="WD40 repeat-like"/>
    <property type="match status" value="1"/>
</dbReference>
<feature type="region of interest" description="Disordered" evidence="7">
    <location>
        <begin position="369"/>
        <end position="420"/>
    </location>
</feature>
<dbReference type="InterPro" id="IPR000719">
    <property type="entry name" value="Prot_kinase_dom"/>
</dbReference>
<dbReference type="SMART" id="SM00220">
    <property type="entry name" value="S_TKc"/>
    <property type="match status" value="1"/>
</dbReference>
<feature type="compositionally biased region" description="Basic and acidic residues" evidence="7">
    <location>
        <begin position="996"/>
        <end position="1006"/>
    </location>
</feature>
<dbReference type="InterPro" id="IPR001680">
    <property type="entry name" value="WD40_rpt"/>
</dbReference>
<dbReference type="Pfam" id="PF00400">
    <property type="entry name" value="WD40"/>
    <property type="match status" value="2"/>
</dbReference>
<dbReference type="InterPro" id="IPR036322">
    <property type="entry name" value="WD40_repeat_dom_sf"/>
</dbReference>
<dbReference type="SUPFAM" id="SSF56112">
    <property type="entry name" value="Protein kinase-like (PK-like)"/>
    <property type="match status" value="1"/>
</dbReference>
<evidence type="ECO:0000259" key="8">
    <source>
        <dbReference type="PROSITE" id="PS50011"/>
    </source>
</evidence>
<evidence type="ECO:0000256" key="3">
    <source>
        <dbReference type="ARBA" id="ARBA00022737"/>
    </source>
</evidence>
<dbReference type="EMBL" id="JAAAHY010002248">
    <property type="protein sequence ID" value="KAF9944953.1"/>
    <property type="molecule type" value="Genomic_DNA"/>
</dbReference>
<dbReference type="Gene3D" id="2.130.10.10">
    <property type="entry name" value="YVTN repeat-like/Quinoprotein amine dehydrogenase"/>
    <property type="match status" value="1"/>
</dbReference>
<gene>
    <name evidence="9" type="ORF">BGZ70_004187</name>
</gene>
<name>A0A9P6IRN7_MORAP</name>
<keyword evidence="4" id="KW-0547">Nucleotide-binding</keyword>
<proteinExistence type="predicted"/>
<dbReference type="InterPro" id="IPR050117">
    <property type="entry name" value="MAPK"/>
</dbReference>
<keyword evidence="10" id="KW-1185">Reference proteome</keyword>
<keyword evidence="1" id="KW-0808">Transferase</keyword>
<dbReference type="Pfam" id="PF00069">
    <property type="entry name" value="Pkinase"/>
    <property type="match status" value="1"/>
</dbReference>
<evidence type="ECO:0000256" key="2">
    <source>
        <dbReference type="ARBA" id="ARBA00022574"/>
    </source>
</evidence>
<keyword evidence="3" id="KW-0677">Repeat</keyword>
<dbReference type="InterPro" id="IPR015943">
    <property type="entry name" value="WD40/YVTN_repeat-like_dom_sf"/>
</dbReference>
<keyword evidence="2 6" id="KW-0853">WD repeat</keyword>
<feature type="compositionally biased region" description="Low complexity" evidence="7">
    <location>
        <begin position="249"/>
        <end position="265"/>
    </location>
</feature>
<feature type="repeat" description="WD" evidence="6">
    <location>
        <begin position="48"/>
        <end position="89"/>
    </location>
</feature>
<feature type="domain" description="Protein kinase" evidence="8">
    <location>
        <begin position="326"/>
        <end position="881"/>
    </location>
</feature>
<evidence type="ECO:0000256" key="4">
    <source>
        <dbReference type="ARBA" id="ARBA00022741"/>
    </source>
</evidence>
<feature type="region of interest" description="Disordered" evidence="7">
    <location>
        <begin position="224"/>
        <end position="265"/>
    </location>
</feature>
<feature type="region of interest" description="Disordered" evidence="7">
    <location>
        <begin position="532"/>
        <end position="583"/>
    </location>
</feature>
<dbReference type="AlphaFoldDB" id="A0A9P6IRN7"/>
<dbReference type="OrthoDB" id="413582at2759"/>
<feature type="repeat" description="WD" evidence="6">
    <location>
        <begin position="7"/>
        <end position="48"/>
    </location>
</feature>
<feature type="compositionally biased region" description="Low complexity" evidence="7">
    <location>
        <begin position="532"/>
        <end position="542"/>
    </location>
</feature>
<feature type="non-terminal residue" evidence="9">
    <location>
        <position position="1041"/>
    </location>
</feature>
<feature type="compositionally biased region" description="Basic and acidic residues" evidence="7">
    <location>
        <begin position="968"/>
        <end position="987"/>
    </location>
</feature>
<dbReference type="InterPro" id="IPR020472">
    <property type="entry name" value="WD40_PAC1"/>
</dbReference>
<feature type="region of interest" description="Disordered" evidence="7">
    <location>
        <begin position="314"/>
        <end position="348"/>
    </location>
</feature>
<feature type="region of interest" description="Disordered" evidence="7">
    <location>
        <begin position="931"/>
        <end position="1041"/>
    </location>
</feature>
<dbReference type="PROSITE" id="PS50082">
    <property type="entry name" value="WD_REPEATS_2"/>
    <property type="match status" value="3"/>
</dbReference>
<dbReference type="Gene3D" id="1.10.510.10">
    <property type="entry name" value="Transferase(Phosphotransferase) domain 1"/>
    <property type="match status" value="1"/>
</dbReference>
<feature type="region of interest" description="Disordered" evidence="7">
    <location>
        <begin position="892"/>
        <end position="916"/>
    </location>
</feature>
<evidence type="ECO:0000256" key="5">
    <source>
        <dbReference type="ARBA" id="ARBA00022840"/>
    </source>
</evidence>
<keyword evidence="1" id="KW-0723">Serine/threonine-protein kinase</keyword>
<sequence length="1041" mass="114362">DEYIEKLPGHTDMITSVVYSPDGERIASGSNDKTVRVWEVRTGVSTELRGHKDRVRSVVFSPCGQEIASGSLDNTVKIWKVGSDQQPAMATINVFQSPIRSIAWAKNDPDKNGHDKDSHDKDWHDKNDIDSFIAVGSDDKSVRVWSVKKTEKDLQVRLHWNSTHDRLVVSGAKFEKTRGFSAMNMKLMEQRGAKGTSSHVVEQQQRLIQAKKLRTAIKNIASTQSVVGHMKSGNRREPDVSSSDYGTLPSSPQESSESSESTESTDQFFRIDLNVNPETHLQNLAMLMLSVLEVLHENPYTGDKITKARVVHLSHGSNQQPPTDATSEQSPTTAGGTEPNNNATSEAAATRVSSLVAIKYLSDYRHVRPKHAKTRGARGGWSSSSEDETSDSSSMDGNDSPEPMLPVEPPASVEKSTPKRVWPYMGHTSVPQGIRFGFKARREIRALRAAQGHPNIIPFLGFTGQPLVNPNRHTKRLEQVTTAAATQTIGQQLTKLDAISVSEAESQGGLMTGPILGGSLFQDDQARVPPLLAPSSLLDSHPLAPPHGSESPPVFRYARSDSSSESDGDSSYDEGSKEDPNALTPEAAARYWNRLYSRQPRVGGIILPYIPITVRDLVCVGWTKARPLLVETCMRQILEGLAWMHDEIGLIHRDISSGNILVAVESETGATEQGIVQCMISDFGCATFYRSKQESEKGAPVATGHADHKDGHSAHVEVEGDHEQAETSGLTFEVGTRAYRAPELLFSSTSYTSAIDIWSAGVIFAEMFLGRTLFEADSDIGQICAIVKVLGSPSEENWHEYPSMPDSGKLVFKALEVTPLSRILFSDSGTEGQHPLQDPENNAEAGRASATAINLIAKMVVYSGAARPSAREALDFNNRYLERTRIFPMPVNEGVAVDEPEDRKTGQEAQQSHECLEQCRMDVSRIMEEIQQRREREANEGEDTEGDFGGLGYTHEGQPYRGFSDAESEGHDAPWGSEEEKNYRSDDLGGEDDQDEASRSKSDKWMEPGLENELLNYGSGRAVKRRRNSADVEVGDGIELP</sequence>
<feature type="repeat" description="WD" evidence="6">
    <location>
        <begin position="111"/>
        <end position="155"/>
    </location>
</feature>
<dbReference type="PANTHER" id="PTHR24055">
    <property type="entry name" value="MITOGEN-ACTIVATED PROTEIN KINASE"/>
    <property type="match status" value="1"/>
</dbReference>
<dbReference type="InterPro" id="IPR011009">
    <property type="entry name" value="Kinase-like_dom_sf"/>
</dbReference>
<dbReference type="SMART" id="SM00320">
    <property type="entry name" value="WD40"/>
    <property type="match status" value="3"/>
</dbReference>
<comment type="caution">
    <text evidence="9">The sequence shown here is derived from an EMBL/GenBank/DDBJ whole genome shotgun (WGS) entry which is preliminary data.</text>
</comment>
<dbReference type="PRINTS" id="PR00320">
    <property type="entry name" value="GPROTEINBRPT"/>
</dbReference>
<keyword evidence="1" id="KW-0418">Kinase</keyword>
<protein>
    <recommendedName>
        <fullName evidence="8">Protein kinase domain-containing protein</fullName>
    </recommendedName>
</protein>